<organism evidence="2">
    <name type="scientific">Streptomyces sp. NBC_00049</name>
    <dbReference type="NCBI Taxonomy" id="2903617"/>
    <lineage>
        <taxon>Bacteria</taxon>
        <taxon>Bacillati</taxon>
        <taxon>Actinomycetota</taxon>
        <taxon>Actinomycetes</taxon>
        <taxon>Kitasatosporales</taxon>
        <taxon>Streptomycetaceae</taxon>
        <taxon>Streptomyces</taxon>
    </lineage>
</organism>
<evidence type="ECO:0000256" key="1">
    <source>
        <dbReference type="SAM" id="Phobius"/>
    </source>
</evidence>
<protein>
    <recommendedName>
        <fullName evidence="3">DUF4190 domain-containing protein</fullName>
    </recommendedName>
</protein>
<evidence type="ECO:0000313" key="2">
    <source>
        <dbReference type="EMBL" id="WTU75387.1"/>
    </source>
</evidence>
<dbReference type="AlphaFoldDB" id="A0AAU2JRI8"/>
<accession>A0AAU2JRI8</accession>
<name>A0AAU2JRI8_9ACTN</name>
<keyword evidence="1" id="KW-0472">Membrane</keyword>
<keyword evidence="1" id="KW-0812">Transmembrane</keyword>
<sequence length="157" mass="16327">MLVWLVAGPPLAAVFGLGPVDGVVTVEECHDGSDWEGNATGTDCPGRYIPRRAGEAERDIVIRSAAEDYEPGARVEVRTARGQAYELSGMAVLDLGSPTGLLLVPFLTLSAWLAACARHGRVEDGEGYVFAALAGMVAVIVLAMAAGILVAICVAVF</sequence>
<proteinExistence type="predicted"/>
<keyword evidence="1" id="KW-1133">Transmembrane helix</keyword>
<dbReference type="EMBL" id="CP108264">
    <property type="protein sequence ID" value="WTU75387.1"/>
    <property type="molecule type" value="Genomic_DNA"/>
</dbReference>
<reference evidence="2" key="1">
    <citation type="submission" date="2022-10" db="EMBL/GenBank/DDBJ databases">
        <title>The complete genomes of actinobacterial strains from the NBC collection.</title>
        <authorList>
            <person name="Joergensen T.S."/>
            <person name="Alvarez Arevalo M."/>
            <person name="Sterndorff E.B."/>
            <person name="Faurdal D."/>
            <person name="Vuksanovic O."/>
            <person name="Mourched A.-S."/>
            <person name="Charusanti P."/>
            <person name="Shaw S."/>
            <person name="Blin K."/>
            <person name="Weber T."/>
        </authorList>
    </citation>
    <scope>NUCLEOTIDE SEQUENCE</scope>
    <source>
        <strain evidence="2">NBC_00049</strain>
    </source>
</reference>
<gene>
    <name evidence="2" type="ORF">OG327_19815</name>
</gene>
<evidence type="ECO:0008006" key="3">
    <source>
        <dbReference type="Google" id="ProtNLM"/>
    </source>
</evidence>
<feature type="transmembrane region" description="Helical" evidence="1">
    <location>
        <begin position="95"/>
        <end position="115"/>
    </location>
</feature>
<feature type="transmembrane region" description="Helical" evidence="1">
    <location>
        <begin position="127"/>
        <end position="152"/>
    </location>
</feature>